<organism evidence="1 2">
    <name type="scientific">Muribaculum caecicola</name>
    <dbReference type="NCBI Taxonomy" id="3038144"/>
    <lineage>
        <taxon>Bacteria</taxon>
        <taxon>Pseudomonadati</taxon>
        <taxon>Bacteroidota</taxon>
        <taxon>Bacteroidia</taxon>
        <taxon>Bacteroidales</taxon>
        <taxon>Muribaculaceae</taxon>
        <taxon>Muribaculum</taxon>
    </lineage>
</organism>
<evidence type="ECO:0000313" key="2">
    <source>
        <dbReference type="Proteomes" id="UP000305401"/>
    </source>
</evidence>
<dbReference type="EMBL" id="SSTG01000049">
    <property type="protein sequence ID" value="THG52117.1"/>
    <property type="molecule type" value="Genomic_DNA"/>
</dbReference>
<comment type="caution">
    <text evidence="1">The sequence shown here is derived from an EMBL/GenBank/DDBJ whole genome shotgun (WGS) entry which is preliminary data.</text>
</comment>
<gene>
    <name evidence="1" type="ORF">E5990_05460</name>
</gene>
<dbReference type="Proteomes" id="UP000305401">
    <property type="component" value="Unassembled WGS sequence"/>
</dbReference>
<accession>A0AC61S6U0</accession>
<proteinExistence type="predicted"/>
<name>A0AC61S6U0_9BACT</name>
<sequence length="550" mass="59269">MKKNYTLIVAAMSVALGISAQQLPNAGFEEGWVDCVPWTSGGNKTKYELTPNNWTIAHVIGVLNIGKTKVGENVAGYNSSSAILVKNAPNSVVASQTVPGYFTLGTPWNTAQGTTNPTNKDGGTFGGIDFKYKPDAVSFWYKRTHGTANVEEKAQIIAYLWSGTYTQKDVPGNIGLSASNIKKVEMTDRDRNILDMATGQGGEVTQKGTLVAKINYDITGDAADWTELTVPFEYMAGVNASPEKINVIFSAGDYFSTTPGVDNTLTVDSVQLVYYSRLSALKFKDVAVDGFNESKYEYNIDAWMPESADDIAYTVKGQSATASVALDKANRTATVTVVNVDSDIDGKNTHTYTLKFYGEAGVLPASTSYSGSITINGMAVEYPDGPFVHIYNGKGQENAAEFHFYDFSLDGKTVIGSIIIDNVDVAKDIAGNTYLRGAKNGIKFRINKNFVNVDATVNAVVSADKKMDAELTLLIDPVPAARASADATEYSVKFSGEYDTTVGIDQIEQDSVDAPVEVYTVNGIKVNAAEMVPGLYIRRQGNNVSKILVK</sequence>
<reference evidence="1" key="1">
    <citation type="submission" date="2019-04" db="EMBL/GenBank/DDBJ databases">
        <title>Microbes associate with the intestines of laboratory mice.</title>
        <authorList>
            <person name="Navarre W."/>
            <person name="Wong E."/>
            <person name="Huang K.C."/>
            <person name="Tropini C."/>
            <person name="Ng K."/>
            <person name="Yu B."/>
        </authorList>
    </citation>
    <scope>NUCLEOTIDE SEQUENCE</scope>
    <source>
        <strain evidence="1">NM86_A22</strain>
    </source>
</reference>
<protein>
    <submittedName>
        <fullName evidence="1">Uncharacterized protein</fullName>
    </submittedName>
</protein>
<keyword evidence="2" id="KW-1185">Reference proteome</keyword>
<evidence type="ECO:0000313" key="1">
    <source>
        <dbReference type="EMBL" id="THG52117.1"/>
    </source>
</evidence>